<accession>A0ABR0LHM4</accession>
<gene>
    <name evidence="2" type="ORF">LTR16_012354</name>
</gene>
<proteinExistence type="predicted"/>
<organism evidence="2 3">
    <name type="scientific">Cryomyces antarcticus</name>
    <dbReference type="NCBI Taxonomy" id="329879"/>
    <lineage>
        <taxon>Eukaryota</taxon>
        <taxon>Fungi</taxon>
        <taxon>Dikarya</taxon>
        <taxon>Ascomycota</taxon>
        <taxon>Pezizomycotina</taxon>
        <taxon>Dothideomycetes</taxon>
        <taxon>Dothideomycetes incertae sedis</taxon>
        <taxon>Cryomyces</taxon>
    </lineage>
</organism>
<feature type="region of interest" description="Disordered" evidence="1">
    <location>
        <begin position="1"/>
        <end position="63"/>
    </location>
</feature>
<sequence>MTLPDPNRGQPPLPQPMGPMPAPPSQWQGAEESMRNWLVAKSEEDKRKQEEEKTRQEGLRLEQRKIEQSMLRDSMQGGVPPQLLPIMFAGMGGANLTNLSVEWLQ</sequence>
<protein>
    <recommendedName>
        <fullName evidence="4">Clathrin light chain</fullName>
    </recommendedName>
</protein>
<feature type="compositionally biased region" description="Pro residues" evidence="1">
    <location>
        <begin position="9"/>
        <end position="24"/>
    </location>
</feature>
<reference evidence="2 3" key="1">
    <citation type="submission" date="2023-08" db="EMBL/GenBank/DDBJ databases">
        <title>Black Yeasts Isolated from many extreme environments.</title>
        <authorList>
            <person name="Coleine C."/>
            <person name="Stajich J.E."/>
            <person name="Selbmann L."/>
        </authorList>
    </citation>
    <scope>NUCLEOTIDE SEQUENCE [LARGE SCALE GENOMIC DNA]</scope>
    <source>
        <strain evidence="2 3">CCFEE 536</strain>
    </source>
</reference>
<evidence type="ECO:0000313" key="3">
    <source>
        <dbReference type="Proteomes" id="UP001357485"/>
    </source>
</evidence>
<evidence type="ECO:0008006" key="4">
    <source>
        <dbReference type="Google" id="ProtNLM"/>
    </source>
</evidence>
<dbReference type="Proteomes" id="UP001357485">
    <property type="component" value="Unassembled WGS sequence"/>
</dbReference>
<evidence type="ECO:0000256" key="1">
    <source>
        <dbReference type="SAM" id="MobiDB-lite"/>
    </source>
</evidence>
<name>A0ABR0LHM4_9PEZI</name>
<dbReference type="EMBL" id="JAVRRA010020774">
    <property type="protein sequence ID" value="KAK5160264.1"/>
    <property type="molecule type" value="Genomic_DNA"/>
</dbReference>
<feature type="compositionally biased region" description="Basic and acidic residues" evidence="1">
    <location>
        <begin position="41"/>
        <end position="63"/>
    </location>
</feature>
<keyword evidence="3" id="KW-1185">Reference proteome</keyword>
<feature type="non-terminal residue" evidence="2">
    <location>
        <position position="105"/>
    </location>
</feature>
<evidence type="ECO:0000313" key="2">
    <source>
        <dbReference type="EMBL" id="KAK5160264.1"/>
    </source>
</evidence>
<comment type="caution">
    <text evidence="2">The sequence shown here is derived from an EMBL/GenBank/DDBJ whole genome shotgun (WGS) entry which is preliminary data.</text>
</comment>